<sequence>MTVDPPINILEQEALVVHKRPDDDVASPGDEAHEETTTTTNEPRAKDVEHDTQLLAQESFDDLGRVQDYVHTTTIKYDDDEEDNIPLKIFGASTLDRDHSFVSGFLIEDARLNVLKESINTKQGRHGVILVKVTSIQVATWYVVRCNSSPGGQHVQIPKGKEEKGQEDYNRDFFNATHASSMATPAAGGHFESELDGSDFLDPRKEQEKELMCAIRALPVDLFQRLFDFLKLIAPTPP</sequence>
<keyword evidence="3" id="KW-1185">Reference proteome</keyword>
<reference evidence="2 3" key="1">
    <citation type="submission" date="2024-01" db="EMBL/GenBank/DDBJ databases">
        <title>Genome assemblies of Stephania.</title>
        <authorList>
            <person name="Yang L."/>
        </authorList>
    </citation>
    <scope>NUCLEOTIDE SEQUENCE [LARGE SCALE GENOMIC DNA]</scope>
    <source>
        <strain evidence="2">QJT</strain>
        <tissue evidence="2">Leaf</tissue>
    </source>
</reference>
<dbReference type="AlphaFoldDB" id="A0AAP0I6U9"/>
<organism evidence="2 3">
    <name type="scientific">Stephania japonica</name>
    <dbReference type="NCBI Taxonomy" id="461633"/>
    <lineage>
        <taxon>Eukaryota</taxon>
        <taxon>Viridiplantae</taxon>
        <taxon>Streptophyta</taxon>
        <taxon>Embryophyta</taxon>
        <taxon>Tracheophyta</taxon>
        <taxon>Spermatophyta</taxon>
        <taxon>Magnoliopsida</taxon>
        <taxon>Ranunculales</taxon>
        <taxon>Menispermaceae</taxon>
        <taxon>Menispermoideae</taxon>
        <taxon>Cissampelideae</taxon>
        <taxon>Stephania</taxon>
    </lineage>
</organism>
<dbReference type="EMBL" id="JBBNAE010000007">
    <property type="protein sequence ID" value="KAK9109714.1"/>
    <property type="molecule type" value="Genomic_DNA"/>
</dbReference>
<evidence type="ECO:0000256" key="1">
    <source>
        <dbReference type="SAM" id="MobiDB-lite"/>
    </source>
</evidence>
<evidence type="ECO:0000313" key="3">
    <source>
        <dbReference type="Proteomes" id="UP001417504"/>
    </source>
</evidence>
<protein>
    <submittedName>
        <fullName evidence="2">Uncharacterized protein</fullName>
    </submittedName>
</protein>
<accession>A0AAP0I6U9</accession>
<gene>
    <name evidence="2" type="ORF">Sjap_017774</name>
</gene>
<dbReference type="Proteomes" id="UP001417504">
    <property type="component" value="Unassembled WGS sequence"/>
</dbReference>
<evidence type="ECO:0000313" key="2">
    <source>
        <dbReference type="EMBL" id="KAK9109714.1"/>
    </source>
</evidence>
<feature type="region of interest" description="Disordered" evidence="1">
    <location>
        <begin position="14"/>
        <end position="46"/>
    </location>
</feature>
<proteinExistence type="predicted"/>
<name>A0AAP0I6U9_9MAGN</name>
<comment type="caution">
    <text evidence="2">The sequence shown here is derived from an EMBL/GenBank/DDBJ whole genome shotgun (WGS) entry which is preliminary data.</text>
</comment>